<feature type="domain" description="Glycosyltransferase 2-like" evidence="1">
    <location>
        <begin position="19"/>
        <end position="125"/>
    </location>
</feature>
<protein>
    <submittedName>
        <fullName evidence="2">Glycosyltransferase family A protein</fullName>
        <ecNumber evidence="2">2.4.-.-</ecNumber>
    </submittedName>
</protein>
<dbReference type="SUPFAM" id="SSF53448">
    <property type="entry name" value="Nucleotide-diphospho-sugar transferases"/>
    <property type="match status" value="1"/>
</dbReference>
<accession>A0ABV5HNP5</accession>
<reference evidence="2 3" key="1">
    <citation type="submission" date="2024-09" db="EMBL/GenBank/DDBJ databases">
        <authorList>
            <person name="Sun Q."/>
            <person name="Mori K."/>
        </authorList>
    </citation>
    <scope>NUCLEOTIDE SEQUENCE [LARGE SCALE GENOMIC DNA]</scope>
    <source>
        <strain evidence="2 3">CECT 8064</strain>
    </source>
</reference>
<dbReference type="InterPro" id="IPR001173">
    <property type="entry name" value="Glyco_trans_2-like"/>
</dbReference>
<proteinExistence type="predicted"/>
<dbReference type="Gene3D" id="3.90.550.10">
    <property type="entry name" value="Spore Coat Polysaccharide Biosynthesis Protein SpsA, Chain A"/>
    <property type="match status" value="1"/>
</dbReference>
<dbReference type="GO" id="GO:0016757">
    <property type="term" value="F:glycosyltransferase activity"/>
    <property type="evidence" value="ECO:0007669"/>
    <property type="project" value="UniProtKB-KW"/>
</dbReference>
<evidence type="ECO:0000313" key="3">
    <source>
        <dbReference type="Proteomes" id="UP001589645"/>
    </source>
</evidence>
<evidence type="ECO:0000259" key="1">
    <source>
        <dbReference type="Pfam" id="PF00535"/>
    </source>
</evidence>
<dbReference type="InterPro" id="IPR029044">
    <property type="entry name" value="Nucleotide-diphossugar_trans"/>
</dbReference>
<dbReference type="Proteomes" id="UP001589645">
    <property type="component" value="Unassembled WGS sequence"/>
</dbReference>
<organism evidence="2 3">
    <name type="scientific">Vibrio olivae</name>
    <dbReference type="NCBI Taxonomy" id="1243002"/>
    <lineage>
        <taxon>Bacteria</taxon>
        <taxon>Pseudomonadati</taxon>
        <taxon>Pseudomonadota</taxon>
        <taxon>Gammaproteobacteria</taxon>
        <taxon>Vibrionales</taxon>
        <taxon>Vibrionaceae</taxon>
        <taxon>Vibrio</taxon>
    </lineage>
</organism>
<comment type="caution">
    <text evidence="2">The sequence shown here is derived from an EMBL/GenBank/DDBJ whole genome shotgun (WGS) entry which is preliminary data.</text>
</comment>
<evidence type="ECO:0000313" key="2">
    <source>
        <dbReference type="EMBL" id="MFB9135749.1"/>
    </source>
</evidence>
<dbReference type="EMBL" id="JBHMEP010000002">
    <property type="protein sequence ID" value="MFB9135749.1"/>
    <property type="molecule type" value="Genomic_DNA"/>
</dbReference>
<gene>
    <name evidence="2" type="ORF">ACFFUV_12325</name>
</gene>
<dbReference type="Pfam" id="PF00535">
    <property type="entry name" value="Glycos_transf_2"/>
    <property type="match status" value="1"/>
</dbReference>
<dbReference type="EC" id="2.4.-.-" evidence="2"/>
<sequence length="266" mass="30603">MKKLLMMTTCIMNPDNVNDLLRMIDSYDNSDEKYRHIILIQSDYSAFAEQVEYLRTKAIVIHSETIVSLSKARNIIYNHAKDNDLLSDVELIAFPDDDCWYPGDNLNKIYSMFVEDSALDLFVCRSSESAEEITAQDKPRDISVKELINTCNSNTIFARVTAIDFDDFFDEALGIGSKNNGGEDVDFAMRCFVKARKAFYLDKSIVWHRDQDMAEKPVYFRGGFKALKKNALKHPMFAFYCFRKALVGVYYMLKYGMSPKMFLSAS</sequence>
<name>A0ABV5HNP5_9VIBR</name>
<dbReference type="RefSeq" id="WP_390193037.1">
    <property type="nucleotide sequence ID" value="NZ_JBHMEP010000002.1"/>
</dbReference>
<dbReference type="CDD" id="cd00761">
    <property type="entry name" value="Glyco_tranf_GTA_type"/>
    <property type="match status" value="1"/>
</dbReference>
<keyword evidence="2" id="KW-0808">Transferase</keyword>
<keyword evidence="2" id="KW-0328">Glycosyltransferase</keyword>
<keyword evidence="3" id="KW-1185">Reference proteome</keyword>